<keyword evidence="4 5" id="KW-0413">Isomerase</keyword>
<dbReference type="NCBIfam" id="TIGR00431">
    <property type="entry name" value="TruB"/>
    <property type="match status" value="1"/>
</dbReference>
<evidence type="ECO:0000256" key="1">
    <source>
        <dbReference type="ARBA" id="ARBA00000385"/>
    </source>
</evidence>
<dbReference type="EMBL" id="JAQKAB010000002">
    <property type="protein sequence ID" value="MDA7025815.1"/>
    <property type="molecule type" value="Genomic_DNA"/>
</dbReference>
<comment type="caution">
    <text evidence="8">The sequence shown here is derived from an EMBL/GenBank/DDBJ whole genome shotgun (WGS) entry which is preliminary data.</text>
</comment>
<feature type="domain" description="tRNA pseudouridylate synthase B C-terminal" evidence="7">
    <location>
        <begin position="179"/>
        <end position="237"/>
    </location>
</feature>
<dbReference type="EC" id="5.4.99.25" evidence="5"/>
<comment type="catalytic activity">
    <reaction evidence="1 5">
        <text>uridine(55) in tRNA = pseudouridine(55) in tRNA</text>
        <dbReference type="Rhea" id="RHEA:42532"/>
        <dbReference type="Rhea" id="RHEA-COMP:10101"/>
        <dbReference type="Rhea" id="RHEA-COMP:10102"/>
        <dbReference type="ChEBI" id="CHEBI:65314"/>
        <dbReference type="ChEBI" id="CHEBI:65315"/>
        <dbReference type="EC" id="5.4.99.25"/>
    </reaction>
</comment>
<dbReference type="InterPro" id="IPR002501">
    <property type="entry name" value="PsdUridine_synth_N"/>
</dbReference>
<organism evidence="8 9">
    <name type="scientific">Bacillus changyiensis</name>
    <dbReference type="NCBI Taxonomy" id="3004103"/>
    <lineage>
        <taxon>Bacteria</taxon>
        <taxon>Bacillati</taxon>
        <taxon>Bacillota</taxon>
        <taxon>Bacilli</taxon>
        <taxon>Bacillales</taxon>
        <taxon>Bacillaceae</taxon>
        <taxon>Bacillus</taxon>
    </lineage>
</organism>
<dbReference type="InterPro" id="IPR014780">
    <property type="entry name" value="tRNA_psdUridine_synth_TruB"/>
</dbReference>
<dbReference type="RefSeq" id="WP_271339676.1">
    <property type="nucleotide sequence ID" value="NZ_JAQKAB010000002.1"/>
</dbReference>
<dbReference type="InterPro" id="IPR020103">
    <property type="entry name" value="PsdUridine_synth_cat_dom_sf"/>
</dbReference>
<dbReference type="InterPro" id="IPR032819">
    <property type="entry name" value="TruB_C"/>
</dbReference>
<dbReference type="PANTHER" id="PTHR13767">
    <property type="entry name" value="TRNA-PSEUDOURIDINE SYNTHASE"/>
    <property type="match status" value="1"/>
</dbReference>
<evidence type="ECO:0000259" key="6">
    <source>
        <dbReference type="Pfam" id="PF01509"/>
    </source>
</evidence>
<proteinExistence type="inferred from homology"/>
<name>A0ABT4X0K0_9BACI</name>
<feature type="domain" description="Pseudouridine synthase II N-terminal" evidence="6">
    <location>
        <begin position="24"/>
        <end position="178"/>
    </location>
</feature>
<comment type="function">
    <text evidence="5">Responsible for synthesis of pseudouridine from uracil-55 in the psi GC loop of transfer RNAs.</text>
</comment>
<evidence type="ECO:0000256" key="5">
    <source>
        <dbReference type="HAMAP-Rule" id="MF_01080"/>
    </source>
</evidence>
<keyword evidence="3 5" id="KW-0819">tRNA processing</keyword>
<gene>
    <name evidence="5 8" type="primary">truB</name>
    <name evidence="8" type="ORF">PJ311_04215</name>
</gene>
<dbReference type="HAMAP" id="MF_01080">
    <property type="entry name" value="TruB_bact"/>
    <property type="match status" value="1"/>
</dbReference>
<feature type="active site" description="Nucleophile" evidence="5">
    <location>
        <position position="39"/>
    </location>
</feature>
<sequence>MFNGVLLLHKPAGMTSHDCVMKIRKLLKTKKVGHTGTLDPEVSGVLPICIGRATKIVEYLTEKAKTYDAEITLGFSTTTEDQTGEVIEKKPIKTPPDETTVKSLLKSLEGPLEQVPPMYSAVKVNGKKLYEYARAGLEVERPSRTITIHQIDLTSAISYEQDMVRFRFCVTCSKGTYVRTLAVTIGEKLGYPAHMSHLRRTASGDFTLDQCLTFEDIEKLLATGRLAEQIVPVERALDHLPKWNINDTLAKKVENGAVLETPACFLHLTSEDRLAVFTEEGWCTAIYYPHPTKSGLLKPAKVFARNK</sequence>
<evidence type="ECO:0000313" key="8">
    <source>
        <dbReference type="EMBL" id="MDA7025815.1"/>
    </source>
</evidence>
<dbReference type="SUPFAM" id="SSF55120">
    <property type="entry name" value="Pseudouridine synthase"/>
    <property type="match status" value="1"/>
</dbReference>
<dbReference type="Pfam" id="PF01509">
    <property type="entry name" value="TruB_N"/>
    <property type="match status" value="1"/>
</dbReference>
<dbReference type="Pfam" id="PF16198">
    <property type="entry name" value="TruB_C_2"/>
    <property type="match status" value="1"/>
</dbReference>
<reference evidence="8 9" key="1">
    <citation type="submission" date="2023-01" db="EMBL/GenBank/DDBJ databases">
        <title>Bacillus changyiensis sp. nov., isolated from a coastal deposit.</title>
        <authorList>
            <person name="Xiao G."/>
            <person name="Lai Q."/>
            <person name="Hu Z."/>
            <person name="Shao Z."/>
        </authorList>
    </citation>
    <scope>NUCLEOTIDE SEQUENCE [LARGE SCALE GENOMIC DNA]</scope>
    <source>
        <strain evidence="8 9">CLL-7-23</strain>
    </source>
</reference>
<dbReference type="Proteomes" id="UP001211894">
    <property type="component" value="Unassembled WGS sequence"/>
</dbReference>
<dbReference type="PANTHER" id="PTHR13767:SF2">
    <property type="entry name" value="PSEUDOURIDYLATE SYNTHASE TRUB1"/>
    <property type="match status" value="1"/>
</dbReference>
<evidence type="ECO:0000256" key="3">
    <source>
        <dbReference type="ARBA" id="ARBA00022694"/>
    </source>
</evidence>
<accession>A0ABT4X0K0</accession>
<dbReference type="Gene3D" id="3.30.2350.10">
    <property type="entry name" value="Pseudouridine synthase"/>
    <property type="match status" value="1"/>
</dbReference>
<evidence type="ECO:0000256" key="2">
    <source>
        <dbReference type="ARBA" id="ARBA00005642"/>
    </source>
</evidence>
<evidence type="ECO:0000259" key="7">
    <source>
        <dbReference type="Pfam" id="PF16198"/>
    </source>
</evidence>
<dbReference type="GO" id="GO:0160148">
    <property type="term" value="F:tRNA pseudouridine(55) synthase activity"/>
    <property type="evidence" value="ECO:0007669"/>
    <property type="project" value="UniProtKB-EC"/>
</dbReference>
<evidence type="ECO:0000313" key="9">
    <source>
        <dbReference type="Proteomes" id="UP001211894"/>
    </source>
</evidence>
<keyword evidence="9" id="KW-1185">Reference proteome</keyword>
<comment type="similarity">
    <text evidence="2 5">Belongs to the pseudouridine synthase TruB family. Type 1 subfamily.</text>
</comment>
<protein>
    <recommendedName>
        <fullName evidence="5">tRNA pseudouridine synthase B</fullName>
        <ecNumber evidence="5">5.4.99.25</ecNumber>
    </recommendedName>
    <alternativeName>
        <fullName evidence="5">tRNA pseudouridine(55) synthase</fullName>
        <shortName evidence="5">Psi55 synthase</shortName>
    </alternativeName>
    <alternativeName>
        <fullName evidence="5">tRNA pseudouridylate synthase</fullName>
    </alternativeName>
    <alternativeName>
        <fullName evidence="5">tRNA-uridine isomerase</fullName>
    </alternativeName>
</protein>
<evidence type="ECO:0000256" key="4">
    <source>
        <dbReference type="ARBA" id="ARBA00023235"/>
    </source>
</evidence>
<dbReference type="CDD" id="cd02573">
    <property type="entry name" value="PseudoU_synth_EcTruB"/>
    <property type="match status" value="1"/>
</dbReference>